<evidence type="ECO:0000256" key="1">
    <source>
        <dbReference type="ARBA" id="ARBA00004496"/>
    </source>
</evidence>
<proteinExistence type="inferred from homology"/>
<dbReference type="NCBIfam" id="TIGR00414">
    <property type="entry name" value="serS"/>
    <property type="match status" value="1"/>
</dbReference>
<dbReference type="PRINTS" id="PR00981">
    <property type="entry name" value="TRNASYNTHSER"/>
</dbReference>
<accession>A0A450VEW6</accession>
<dbReference type="PROSITE" id="PS50862">
    <property type="entry name" value="AA_TRNA_LIGASE_II"/>
    <property type="match status" value="1"/>
</dbReference>
<evidence type="ECO:0000313" key="16">
    <source>
        <dbReference type="EMBL" id="VFK03346.1"/>
    </source>
</evidence>
<comment type="function">
    <text evidence="12">Catalyzes the attachment of serine to tRNA(Ser). Is also able to aminoacylate tRNA(Sec) with serine, to form the misacylated tRNA L-seryl-tRNA(Sec), which will be further converted into selenocysteinyl-tRNA(Sec).</text>
</comment>
<feature type="binding site" evidence="12">
    <location>
        <begin position="230"/>
        <end position="232"/>
    </location>
    <ligand>
        <name>L-serine</name>
        <dbReference type="ChEBI" id="CHEBI:33384"/>
    </ligand>
</feature>
<dbReference type="SUPFAM" id="SSF46589">
    <property type="entry name" value="tRNA-binding arm"/>
    <property type="match status" value="1"/>
</dbReference>
<feature type="binding site" evidence="12">
    <location>
        <position position="384"/>
    </location>
    <ligand>
        <name>L-serine</name>
        <dbReference type="ChEBI" id="CHEBI:33384"/>
    </ligand>
</feature>
<dbReference type="PIRSF" id="PIRSF001529">
    <property type="entry name" value="Ser-tRNA-synth_IIa"/>
    <property type="match status" value="1"/>
</dbReference>
<keyword evidence="4 12" id="KW-0963">Cytoplasm</keyword>
<dbReference type="InterPro" id="IPR042103">
    <property type="entry name" value="SerRS_1_N_sf"/>
</dbReference>
<evidence type="ECO:0000313" key="17">
    <source>
        <dbReference type="EMBL" id="VFK03694.1"/>
    </source>
</evidence>
<comment type="catalytic activity">
    <reaction evidence="11 12">
        <text>tRNA(Ser) + L-serine + ATP = L-seryl-tRNA(Ser) + AMP + diphosphate + H(+)</text>
        <dbReference type="Rhea" id="RHEA:12292"/>
        <dbReference type="Rhea" id="RHEA-COMP:9669"/>
        <dbReference type="Rhea" id="RHEA-COMP:9703"/>
        <dbReference type="ChEBI" id="CHEBI:15378"/>
        <dbReference type="ChEBI" id="CHEBI:30616"/>
        <dbReference type="ChEBI" id="CHEBI:33019"/>
        <dbReference type="ChEBI" id="CHEBI:33384"/>
        <dbReference type="ChEBI" id="CHEBI:78442"/>
        <dbReference type="ChEBI" id="CHEBI:78533"/>
        <dbReference type="ChEBI" id="CHEBI:456215"/>
        <dbReference type="EC" id="6.1.1.11"/>
    </reaction>
</comment>
<protein>
    <recommendedName>
        <fullName evidence="12">Serine--tRNA ligase</fullName>
        <ecNumber evidence="12">6.1.1.11</ecNumber>
    </recommendedName>
    <alternativeName>
        <fullName evidence="12">Seryl-tRNA synthetase</fullName>
        <shortName evidence="12">SerRS</shortName>
    </alternativeName>
    <alternativeName>
        <fullName evidence="12">Seryl-tRNA(Ser/Sec) synthetase</fullName>
    </alternativeName>
</protein>
<dbReference type="SUPFAM" id="SSF55681">
    <property type="entry name" value="Class II aaRS and biotin synthetases"/>
    <property type="match status" value="1"/>
</dbReference>
<keyword evidence="9 12" id="KW-0030">Aminoacyl-tRNA synthetase</keyword>
<dbReference type="PANTHER" id="PTHR43697">
    <property type="entry name" value="SERYL-TRNA SYNTHETASE"/>
    <property type="match status" value="1"/>
</dbReference>
<dbReference type="Gene3D" id="1.10.287.40">
    <property type="entry name" value="Serine-tRNA synthetase, tRNA binding domain"/>
    <property type="match status" value="1"/>
</dbReference>
<dbReference type="GO" id="GO:0006434">
    <property type="term" value="P:seryl-tRNA aminoacylation"/>
    <property type="evidence" value="ECO:0007669"/>
    <property type="project" value="UniProtKB-UniRule"/>
</dbReference>
<dbReference type="InterPro" id="IPR010978">
    <property type="entry name" value="tRNA-bd_arm"/>
</dbReference>
<evidence type="ECO:0000256" key="11">
    <source>
        <dbReference type="ARBA" id="ARBA00048823"/>
    </source>
</evidence>
<evidence type="ECO:0000256" key="13">
    <source>
        <dbReference type="PIRSR" id="PIRSR001529-1"/>
    </source>
</evidence>
<evidence type="ECO:0000313" key="18">
    <source>
        <dbReference type="EMBL" id="VFK06559.1"/>
    </source>
</evidence>
<evidence type="ECO:0000256" key="12">
    <source>
        <dbReference type="HAMAP-Rule" id="MF_00176"/>
    </source>
</evidence>
<feature type="binding site" evidence="12 14">
    <location>
        <begin position="348"/>
        <end position="351"/>
    </location>
    <ligand>
        <name>ATP</name>
        <dbReference type="ChEBI" id="CHEBI:30616"/>
    </ligand>
</feature>
<dbReference type="HAMAP" id="MF_00176">
    <property type="entry name" value="Ser_tRNA_synth_type1"/>
    <property type="match status" value="1"/>
</dbReference>
<dbReference type="GO" id="GO:0004828">
    <property type="term" value="F:serine-tRNA ligase activity"/>
    <property type="evidence" value="ECO:0007669"/>
    <property type="project" value="UniProtKB-UniRule"/>
</dbReference>
<dbReference type="EMBL" id="CAADFI010000346">
    <property type="protein sequence ID" value="VFK03346.1"/>
    <property type="molecule type" value="Genomic_DNA"/>
</dbReference>
<dbReference type="InterPro" id="IPR033729">
    <property type="entry name" value="SerRS_core"/>
</dbReference>
<comment type="catalytic activity">
    <reaction evidence="10 12">
        <text>tRNA(Sec) + L-serine + ATP = L-seryl-tRNA(Sec) + AMP + diphosphate + H(+)</text>
        <dbReference type="Rhea" id="RHEA:42580"/>
        <dbReference type="Rhea" id="RHEA-COMP:9742"/>
        <dbReference type="Rhea" id="RHEA-COMP:10128"/>
        <dbReference type="ChEBI" id="CHEBI:15378"/>
        <dbReference type="ChEBI" id="CHEBI:30616"/>
        <dbReference type="ChEBI" id="CHEBI:33019"/>
        <dbReference type="ChEBI" id="CHEBI:33384"/>
        <dbReference type="ChEBI" id="CHEBI:78442"/>
        <dbReference type="ChEBI" id="CHEBI:78533"/>
        <dbReference type="ChEBI" id="CHEBI:456215"/>
        <dbReference type="EC" id="6.1.1.11"/>
    </reaction>
</comment>
<dbReference type="GO" id="GO:0005524">
    <property type="term" value="F:ATP binding"/>
    <property type="evidence" value="ECO:0007669"/>
    <property type="project" value="UniProtKB-UniRule"/>
</dbReference>
<evidence type="ECO:0000256" key="5">
    <source>
        <dbReference type="ARBA" id="ARBA00022598"/>
    </source>
</evidence>
<dbReference type="EMBL" id="CAADFJ010000357">
    <property type="protein sequence ID" value="VFK06559.1"/>
    <property type="molecule type" value="Genomic_DNA"/>
</dbReference>
<dbReference type="EC" id="6.1.1.11" evidence="12"/>
<dbReference type="EMBL" id="CAADFG010000346">
    <property type="protein sequence ID" value="VFK03694.1"/>
    <property type="molecule type" value="Genomic_DNA"/>
</dbReference>
<feature type="binding site" evidence="13">
    <location>
        <position position="230"/>
    </location>
    <ligand>
        <name>L-serine</name>
        <dbReference type="ChEBI" id="CHEBI:33384"/>
    </ligand>
</feature>
<reference evidence="16" key="1">
    <citation type="submission" date="2019-02" db="EMBL/GenBank/DDBJ databases">
        <authorList>
            <person name="Gruber-Vodicka R. H."/>
            <person name="Seah K. B. B."/>
        </authorList>
    </citation>
    <scope>NUCLEOTIDE SEQUENCE</scope>
    <source>
        <strain evidence="18">BECK_SA2B12</strain>
        <strain evidence="17">BECK_SA2B15</strain>
        <strain evidence="16">BECK_SA2B20</strain>
    </source>
</reference>
<dbReference type="GO" id="GO:0016260">
    <property type="term" value="P:selenocysteine biosynthetic process"/>
    <property type="evidence" value="ECO:0007669"/>
    <property type="project" value="UniProtKB-UniRule"/>
</dbReference>
<evidence type="ECO:0000256" key="9">
    <source>
        <dbReference type="ARBA" id="ARBA00023146"/>
    </source>
</evidence>
<organism evidence="16">
    <name type="scientific">Candidatus Kentrum eta</name>
    <dbReference type="NCBI Taxonomy" id="2126337"/>
    <lineage>
        <taxon>Bacteria</taxon>
        <taxon>Pseudomonadati</taxon>
        <taxon>Pseudomonadota</taxon>
        <taxon>Gammaproteobacteria</taxon>
        <taxon>Candidatus Kentrum</taxon>
    </lineage>
</organism>
<evidence type="ECO:0000259" key="15">
    <source>
        <dbReference type="PROSITE" id="PS50862"/>
    </source>
</evidence>
<comment type="subcellular location">
    <subcellularLocation>
        <location evidence="1 12">Cytoplasm</location>
    </subcellularLocation>
</comment>
<dbReference type="Gene3D" id="3.30.930.10">
    <property type="entry name" value="Bira Bifunctional Protein, Domain 2"/>
    <property type="match status" value="1"/>
</dbReference>
<feature type="binding site" evidence="12 14">
    <location>
        <begin position="261"/>
        <end position="263"/>
    </location>
    <ligand>
        <name>ATP</name>
        <dbReference type="ChEBI" id="CHEBI:30616"/>
    </ligand>
</feature>
<feature type="domain" description="Aminoacyl-transfer RNA synthetases class-II family profile" evidence="15">
    <location>
        <begin position="171"/>
        <end position="414"/>
    </location>
</feature>
<comment type="domain">
    <text evidence="12">Consists of two distinct domains, a catalytic core and a N-terminal extension that is involved in tRNA binding.</text>
</comment>
<dbReference type="GO" id="GO:0005737">
    <property type="term" value="C:cytoplasm"/>
    <property type="evidence" value="ECO:0007669"/>
    <property type="project" value="UniProtKB-SubCell"/>
</dbReference>
<dbReference type="PANTHER" id="PTHR43697:SF1">
    <property type="entry name" value="SERINE--TRNA LIGASE"/>
    <property type="match status" value="1"/>
</dbReference>
<dbReference type="InterPro" id="IPR015866">
    <property type="entry name" value="Ser-tRNA-synth_1_N"/>
</dbReference>
<dbReference type="CDD" id="cd00770">
    <property type="entry name" value="SerRS_core"/>
    <property type="match status" value="1"/>
</dbReference>
<keyword evidence="5 12" id="KW-0436">Ligase</keyword>
<feature type="binding site" evidence="12 13">
    <location>
        <position position="284"/>
    </location>
    <ligand>
        <name>L-serine</name>
        <dbReference type="ChEBI" id="CHEBI:33384"/>
    </ligand>
</feature>
<evidence type="ECO:0000256" key="14">
    <source>
        <dbReference type="PIRSR" id="PIRSR001529-2"/>
    </source>
</evidence>
<keyword evidence="8 12" id="KW-0648">Protein biosynthesis</keyword>
<comment type="similarity">
    <text evidence="3 12">Belongs to the class-II aminoacyl-tRNA synthetase family. Type-1 seryl-tRNA synthetase subfamily.</text>
</comment>
<dbReference type="Pfam" id="PF02403">
    <property type="entry name" value="Seryl_tRNA_N"/>
    <property type="match status" value="1"/>
</dbReference>
<evidence type="ECO:0000256" key="7">
    <source>
        <dbReference type="ARBA" id="ARBA00022840"/>
    </source>
</evidence>
<comment type="subunit">
    <text evidence="12">Homodimer. The tRNA molecule binds across the dimer.</text>
</comment>
<evidence type="ECO:0000256" key="4">
    <source>
        <dbReference type="ARBA" id="ARBA00022490"/>
    </source>
</evidence>
<sequence length="429" mass="49030">MLDPNRIRNQLDITAELLSRRGFTLDVVTLRELEVERKQVQIRTQELQQKRNNRSKLIGKAKAAGEDITPLLIEVSQLGDELKNTEDRLRACQSRLEDILLGIPNIPHPSVPPGTSEQDNPEIRRWGTPHIFDFDPKNHVDLGMGLGTMDFEQAARIATIRFVTLTGPMARLHRALIQFMLDLHTREHGYTEIYVPYLVNGDSLRGTGQLPKFKADLFHIPLEDLYLIPTAEVPVTNMGRDRLFEAAQIPAKFVCHTPCFRREAGSYGKDTRGMIRQHQFEKVELVQFTQPEDSYDALETLTEHAETVLKRLELPYRVVTLCTGDMGFSAAKTYDIEVWLPGQDRYREISSISNFEDFQARRMKMRFRDTGTGKNRLLHTLNGSGLAVGRTLVAVLENYQDKQGNIRIPEALRPYMARQMFLNSNSSEP</sequence>
<comment type="pathway">
    <text evidence="2 12">Aminoacyl-tRNA biosynthesis; selenocysteinyl-tRNA(Sec) biosynthesis; L-seryl-tRNA(Sec) from L-serine and tRNA(Sec): step 1/1.</text>
</comment>
<dbReference type="UniPathway" id="UPA00906">
    <property type="reaction ID" value="UER00895"/>
</dbReference>
<dbReference type="InterPro" id="IPR006195">
    <property type="entry name" value="aa-tRNA-synth_II"/>
</dbReference>
<evidence type="ECO:0000256" key="2">
    <source>
        <dbReference type="ARBA" id="ARBA00005045"/>
    </source>
</evidence>
<evidence type="ECO:0000256" key="8">
    <source>
        <dbReference type="ARBA" id="ARBA00022917"/>
    </source>
</evidence>
<feature type="binding site" evidence="13">
    <location>
        <position position="382"/>
    </location>
    <ligand>
        <name>L-serine</name>
        <dbReference type="ChEBI" id="CHEBI:33384"/>
    </ligand>
</feature>
<keyword evidence="6 12" id="KW-0547">Nucleotide-binding</keyword>
<comment type="caution">
    <text evidence="12">Lacks conserved residue(s) required for the propagation of feature annotation.</text>
</comment>
<evidence type="ECO:0000256" key="6">
    <source>
        <dbReference type="ARBA" id="ARBA00022741"/>
    </source>
</evidence>
<gene>
    <name evidence="12" type="primary">serS</name>
    <name evidence="17" type="ORF">BECKH772A_GA0070896_103463</name>
    <name evidence="16" type="ORF">BECKH772B_GA0070898_103463</name>
    <name evidence="18" type="ORF">BECKH772C_GA0070978_103572</name>
</gene>
<dbReference type="Pfam" id="PF00587">
    <property type="entry name" value="tRNA-synt_2b"/>
    <property type="match status" value="1"/>
</dbReference>
<evidence type="ECO:0000256" key="10">
    <source>
        <dbReference type="ARBA" id="ARBA00047929"/>
    </source>
</evidence>
<feature type="binding site" evidence="13">
    <location>
        <position position="261"/>
    </location>
    <ligand>
        <name>L-serine</name>
        <dbReference type="ChEBI" id="CHEBI:33384"/>
    </ligand>
</feature>
<dbReference type="InterPro" id="IPR002314">
    <property type="entry name" value="aa-tRNA-synt_IIb"/>
</dbReference>
<keyword evidence="7 12" id="KW-0067">ATP-binding</keyword>
<dbReference type="InterPro" id="IPR045864">
    <property type="entry name" value="aa-tRNA-synth_II/BPL/LPL"/>
</dbReference>
<evidence type="ECO:0000256" key="3">
    <source>
        <dbReference type="ARBA" id="ARBA00010728"/>
    </source>
</evidence>
<name>A0A450VEW6_9GAMM</name>
<dbReference type="AlphaFoldDB" id="A0A450VEW6"/>
<dbReference type="InterPro" id="IPR002317">
    <property type="entry name" value="Ser-tRNA-ligase_type_1"/>
</dbReference>